<dbReference type="OrthoDB" id="345021at2"/>
<evidence type="ECO:0000313" key="1">
    <source>
        <dbReference type="EMBL" id="QEC47224.1"/>
    </source>
</evidence>
<organism evidence="1 2">
    <name type="scientific">Baekduia soli</name>
    <dbReference type="NCBI Taxonomy" id="496014"/>
    <lineage>
        <taxon>Bacteria</taxon>
        <taxon>Bacillati</taxon>
        <taxon>Actinomycetota</taxon>
        <taxon>Thermoleophilia</taxon>
        <taxon>Solirubrobacterales</taxon>
        <taxon>Baekduiaceae</taxon>
        <taxon>Baekduia</taxon>
    </lineage>
</organism>
<reference evidence="1 2" key="1">
    <citation type="journal article" date="2018" name="J. Microbiol.">
        <title>Baekduia soli gen. nov., sp. nov., a novel bacterium isolated from the soil of Baekdu Mountain and proposal of a novel family name, Baekduiaceae fam. nov.</title>
        <authorList>
            <person name="An D.S."/>
            <person name="Siddiqi M.Z."/>
            <person name="Kim K.H."/>
            <person name="Yu H.S."/>
            <person name="Im W.T."/>
        </authorList>
    </citation>
    <scope>NUCLEOTIDE SEQUENCE [LARGE SCALE GENOMIC DNA]</scope>
    <source>
        <strain evidence="1 2">BR7-21</strain>
    </source>
</reference>
<dbReference type="AlphaFoldDB" id="A0A5B8U2I6"/>
<name>A0A5B8U2I6_9ACTN</name>
<gene>
    <name evidence="1" type="ORF">FSW04_06205</name>
</gene>
<dbReference type="Proteomes" id="UP000321805">
    <property type="component" value="Chromosome"/>
</dbReference>
<dbReference type="KEGG" id="bsol:FSW04_06205"/>
<dbReference type="InterPro" id="IPR008972">
    <property type="entry name" value="Cupredoxin"/>
</dbReference>
<dbReference type="EMBL" id="CP042430">
    <property type="protein sequence ID" value="QEC47224.1"/>
    <property type="molecule type" value="Genomic_DNA"/>
</dbReference>
<dbReference type="SUPFAM" id="SSF49503">
    <property type="entry name" value="Cupredoxins"/>
    <property type="match status" value="1"/>
</dbReference>
<proteinExistence type="predicted"/>
<evidence type="ECO:0000313" key="2">
    <source>
        <dbReference type="Proteomes" id="UP000321805"/>
    </source>
</evidence>
<accession>A0A5B8U2I6</accession>
<protein>
    <recommendedName>
        <fullName evidence="3">Blue (type 1) copper domain-containing protein</fullName>
    </recommendedName>
</protein>
<dbReference type="Gene3D" id="2.60.40.420">
    <property type="entry name" value="Cupredoxins - blue copper proteins"/>
    <property type="match status" value="1"/>
</dbReference>
<evidence type="ECO:0008006" key="3">
    <source>
        <dbReference type="Google" id="ProtNLM"/>
    </source>
</evidence>
<sequence>MRAGRVHLQVSNAGRLTHNLAIETFNPKAGEEPRLYGRTNTLQPGAHGTEQAPITLRPGKYRLTCTIGNHDDLGQFGELKVIG</sequence>
<keyword evidence="2" id="KW-1185">Reference proteome</keyword>